<keyword evidence="2" id="KW-1185">Reference proteome</keyword>
<organism evidence="1 2">
    <name type="scientific">Smallanthus sonchifolius</name>
    <dbReference type="NCBI Taxonomy" id="185202"/>
    <lineage>
        <taxon>Eukaryota</taxon>
        <taxon>Viridiplantae</taxon>
        <taxon>Streptophyta</taxon>
        <taxon>Embryophyta</taxon>
        <taxon>Tracheophyta</taxon>
        <taxon>Spermatophyta</taxon>
        <taxon>Magnoliopsida</taxon>
        <taxon>eudicotyledons</taxon>
        <taxon>Gunneridae</taxon>
        <taxon>Pentapetalae</taxon>
        <taxon>asterids</taxon>
        <taxon>campanulids</taxon>
        <taxon>Asterales</taxon>
        <taxon>Asteraceae</taxon>
        <taxon>Asteroideae</taxon>
        <taxon>Heliantheae alliance</taxon>
        <taxon>Millerieae</taxon>
        <taxon>Smallanthus</taxon>
    </lineage>
</organism>
<evidence type="ECO:0000313" key="2">
    <source>
        <dbReference type="Proteomes" id="UP001056120"/>
    </source>
</evidence>
<reference evidence="1 2" key="2">
    <citation type="journal article" date="2022" name="Mol. Ecol. Resour.">
        <title>The genomes of chicory, endive, great burdock and yacon provide insights into Asteraceae paleo-polyploidization history and plant inulin production.</title>
        <authorList>
            <person name="Fan W."/>
            <person name="Wang S."/>
            <person name="Wang H."/>
            <person name="Wang A."/>
            <person name="Jiang F."/>
            <person name="Liu H."/>
            <person name="Zhao H."/>
            <person name="Xu D."/>
            <person name="Zhang Y."/>
        </authorList>
    </citation>
    <scope>NUCLEOTIDE SEQUENCE [LARGE SCALE GENOMIC DNA]</scope>
    <source>
        <strain evidence="2">cv. Yunnan</strain>
        <tissue evidence="1">Leaves</tissue>
    </source>
</reference>
<evidence type="ECO:0000313" key="1">
    <source>
        <dbReference type="EMBL" id="KAI3682933.1"/>
    </source>
</evidence>
<name>A0ACB8YCT6_9ASTR</name>
<comment type="caution">
    <text evidence="1">The sequence shown here is derived from an EMBL/GenBank/DDBJ whole genome shotgun (WGS) entry which is preliminary data.</text>
</comment>
<proteinExistence type="predicted"/>
<sequence length="262" mass="29291">MECLHRFCRECIDKSMRMGYIFKPNTECFFSPTNANDFCLLITRGRNNECPACRAHCASRRSLRDDPNYDALIAVLYPDIDKSEAEEFAFDKEEKARNKQIQASIAQTSRRQLEALGKKRTTGKATTSVFMRSHTNTRGRRRKSSEPQGSENEDDGVNNDVEKDSSSSEEHEPCTKVRPRRQKRWGVGVSGVRSSLPSSSADGGCDDNDVETPNREMTGVGTSEILAWGRGGIRSHTRHGSLSNSAAKTSRNTRGFQTHGSY</sequence>
<protein>
    <submittedName>
        <fullName evidence="1">Uncharacterized protein</fullName>
    </submittedName>
</protein>
<gene>
    <name evidence="1" type="ORF">L1987_83323</name>
</gene>
<dbReference type="EMBL" id="CM042045">
    <property type="protein sequence ID" value="KAI3682933.1"/>
    <property type="molecule type" value="Genomic_DNA"/>
</dbReference>
<accession>A0ACB8YCT6</accession>
<reference evidence="2" key="1">
    <citation type="journal article" date="2022" name="Mol. Ecol. Resour.">
        <title>The genomes of chicory, endive, great burdock and yacon provide insights into Asteraceae palaeo-polyploidization history and plant inulin production.</title>
        <authorList>
            <person name="Fan W."/>
            <person name="Wang S."/>
            <person name="Wang H."/>
            <person name="Wang A."/>
            <person name="Jiang F."/>
            <person name="Liu H."/>
            <person name="Zhao H."/>
            <person name="Xu D."/>
            <person name="Zhang Y."/>
        </authorList>
    </citation>
    <scope>NUCLEOTIDE SEQUENCE [LARGE SCALE GENOMIC DNA]</scope>
    <source>
        <strain evidence="2">cv. Yunnan</strain>
    </source>
</reference>
<dbReference type="Proteomes" id="UP001056120">
    <property type="component" value="Linkage Group LG28"/>
</dbReference>